<name>A0A6G1BW09_9ORYZ</name>
<evidence type="ECO:0000313" key="3">
    <source>
        <dbReference type="Proteomes" id="UP000479710"/>
    </source>
</evidence>
<reference evidence="2 3" key="1">
    <citation type="submission" date="2019-11" db="EMBL/GenBank/DDBJ databases">
        <title>Whole genome sequence of Oryza granulata.</title>
        <authorList>
            <person name="Li W."/>
        </authorList>
    </citation>
    <scope>NUCLEOTIDE SEQUENCE [LARGE SCALE GENOMIC DNA]</scope>
    <source>
        <strain evidence="3">cv. Menghai</strain>
        <tissue evidence="2">Leaf</tissue>
    </source>
</reference>
<feature type="compositionally biased region" description="Basic and acidic residues" evidence="1">
    <location>
        <begin position="21"/>
        <end position="30"/>
    </location>
</feature>
<feature type="region of interest" description="Disordered" evidence="1">
    <location>
        <begin position="1"/>
        <end position="37"/>
    </location>
</feature>
<gene>
    <name evidence="2" type="ORF">E2562_011276</name>
</gene>
<comment type="caution">
    <text evidence="2">The sequence shown here is derived from an EMBL/GenBank/DDBJ whole genome shotgun (WGS) entry which is preliminary data.</text>
</comment>
<feature type="region of interest" description="Disordered" evidence="1">
    <location>
        <begin position="73"/>
        <end position="102"/>
    </location>
</feature>
<protein>
    <submittedName>
        <fullName evidence="2">Uncharacterized protein</fullName>
    </submittedName>
</protein>
<evidence type="ECO:0000256" key="1">
    <source>
        <dbReference type="SAM" id="MobiDB-lite"/>
    </source>
</evidence>
<keyword evidence="3" id="KW-1185">Reference proteome</keyword>
<organism evidence="2 3">
    <name type="scientific">Oryza meyeriana var. granulata</name>
    <dbReference type="NCBI Taxonomy" id="110450"/>
    <lineage>
        <taxon>Eukaryota</taxon>
        <taxon>Viridiplantae</taxon>
        <taxon>Streptophyta</taxon>
        <taxon>Embryophyta</taxon>
        <taxon>Tracheophyta</taxon>
        <taxon>Spermatophyta</taxon>
        <taxon>Magnoliopsida</taxon>
        <taxon>Liliopsida</taxon>
        <taxon>Poales</taxon>
        <taxon>Poaceae</taxon>
        <taxon>BOP clade</taxon>
        <taxon>Oryzoideae</taxon>
        <taxon>Oryzeae</taxon>
        <taxon>Oryzinae</taxon>
        <taxon>Oryza</taxon>
        <taxon>Oryza meyeriana</taxon>
    </lineage>
</organism>
<dbReference type="AlphaFoldDB" id="A0A6G1BW09"/>
<proteinExistence type="predicted"/>
<dbReference type="EMBL" id="SPHZ02000011">
    <property type="protein sequence ID" value="KAF0891877.1"/>
    <property type="molecule type" value="Genomic_DNA"/>
</dbReference>
<sequence length="102" mass="11848">MDVVGTLLRKHGSSFDDDEGGERGWEEQRRPLKRGKRGGWWSSALVSTSSLATQGCGRRRQIWQREDVDDEVMLRRLRTRQPEKGREEAGDREKRRHGDTVN</sequence>
<feature type="compositionally biased region" description="Basic and acidic residues" evidence="1">
    <location>
        <begin position="80"/>
        <end position="102"/>
    </location>
</feature>
<dbReference type="Proteomes" id="UP000479710">
    <property type="component" value="Unassembled WGS sequence"/>
</dbReference>
<evidence type="ECO:0000313" key="2">
    <source>
        <dbReference type="EMBL" id="KAF0891877.1"/>
    </source>
</evidence>
<accession>A0A6G1BW09</accession>